<dbReference type="EMBL" id="VRLW01000001">
    <property type="protein sequence ID" value="KAA1259482.1"/>
    <property type="molecule type" value="Genomic_DNA"/>
</dbReference>
<proteinExistence type="predicted"/>
<comment type="caution">
    <text evidence="1">The sequence shown here is derived from an EMBL/GenBank/DDBJ whole genome shotgun (WGS) entry which is preliminary data.</text>
</comment>
<organism evidence="1 2">
    <name type="scientific">Rubripirellula obstinata</name>
    <dbReference type="NCBI Taxonomy" id="406547"/>
    <lineage>
        <taxon>Bacteria</taxon>
        <taxon>Pseudomonadati</taxon>
        <taxon>Planctomycetota</taxon>
        <taxon>Planctomycetia</taxon>
        <taxon>Pirellulales</taxon>
        <taxon>Pirellulaceae</taxon>
        <taxon>Rubripirellula</taxon>
    </lineage>
</organism>
<dbReference type="AlphaFoldDB" id="A0A5B1CH12"/>
<dbReference type="Proteomes" id="UP000322699">
    <property type="component" value="Unassembled WGS sequence"/>
</dbReference>
<evidence type="ECO:0000313" key="1">
    <source>
        <dbReference type="EMBL" id="KAA1259482.1"/>
    </source>
</evidence>
<name>A0A5B1CH12_9BACT</name>
<gene>
    <name evidence="1" type="ORF">LF1_20160</name>
</gene>
<sequence>MKRLTSLGRMSFRQTNQVEKVAPNARKTLAEIRRLLNPIAVDQDEIALAVTTKAQIAKVPDVVEEDDVVLVNGSVKKIWIAATAPSKIVHPNQAPLMTLTQNRAAIPSEANQSGIATLKNLPATKIPVDHVPDEDAAGAVVAAIQPTAILHAAILHEKIHLAANNAPSAAVPAEVEVPKVAQTIVPAAKAGVRIDRVRIGLDRKSPKTTLMIQTLVVSAAAC</sequence>
<keyword evidence="2" id="KW-1185">Reference proteome</keyword>
<reference evidence="1 2" key="1">
    <citation type="submission" date="2019-08" db="EMBL/GenBank/DDBJ databases">
        <title>Deep-cultivation of Planctomycetes and their phenomic and genomic characterization uncovers novel biology.</title>
        <authorList>
            <person name="Wiegand S."/>
            <person name="Jogler M."/>
            <person name="Boedeker C."/>
            <person name="Pinto D."/>
            <person name="Vollmers J."/>
            <person name="Rivas-Marin E."/>
            <person name="Kohn T."/>
            <person name="Peeters S.H."/>
            <person name="Heuer A."/>
            <person name="Rast P."/>
            <person name="Oberbeckmann S."/>
            <person name="Bunk B."/>
            <person name="Jeske O."/>
            <person name="Meyerdierks A."/>
            <person name="Storesund J.E."/>
            <person name="Kallscheuer N."/>
            <person name="Luecker S."/>
            <person name="Lage O.M."/>
            <person name="Pohl T."/>
            <person name="Merkel B.J."/>
            <person name="Hornburger P."/>
            <person name="Mueller R.-W."/>
            <person name="Bruemmer F."/>
            <person name="Labrenz M."/>
            <person name="Spormann A.M."/>
            <person name="Op Den Camp H."/>
            <person name="Overmann J."/>
            <person name="Amann R."/>
            <person name="Jetten M.S.M."/>
            <person name="Mascher T."/>
            <person name="Medema M.H."/>
            <person name="Devos D.P."/>
            <person name="Kaster A.-K."/>
            <person name="Ovreas L."/>
            <person name="Rohde M."/>
            <person name="Galperin M.Y."/>
            <person name="Jogler C."/>
        </authorList>
    </citation>
    <scope>NUCLEOTIDE SEQUENCE [LARGE SCALE GENOMIC DNA]</scope>
    <source>
        <strain evidence="1 2">LF1</strain>
    </source>
</reference>
<accession>A0A5B1CH12</accession>
<evidence type="ECO:0000313" key="2">
    <source>
        <dbReference type="Proteomes" id="UP000322699"/>
    </source>
</evidence>
<protein>
    <submittedName>
        <fullName evidence="1">Uncharacterized protein</fullName>
    </submittedName>
</protein>